<reference evidence="6 7" key="1">
    <citation type="journal article" date="2019" name="Int. J. Syst. Evol. Microbiol.">
        <title>The Global Catalogue of Microorganisms (GCM) 10K type strain sequencing project: providing services to taxonomists for standard genome sequencing and annotation.</title>
        <authorList>
            <consortium name="The Broad Institute Genomics Platform"/>
            <consortium name="The Broad Institute Genome Sequencing Center for Infectious Disease"/>
            <person name="Wu L."/>
            <person name="Ma J."/>
        </authorList>
    </citation>
    <scope>NUCLEOTIDE SEQUENCE [LARGE SCALE GENOMIC DNA]</scope>
    <source>
        <strain evidence="6 7">JCM 8201</strain>
    </source>
</reference>
<dbReference type="InterPro" id="IPR024087">
    <property type="entry name" value="Creatininase-like_sf"/>
</dbReference>
<dbReference type="SUPFAM" id="SSF102215">
    <property type="entry name" value="Creatininase"/>
    <property type="match status" value="1"/>
</dbReference>
<evidence type="ECO:0000313" key="6">
    <source>
        <dbReference type="EMBL" id="GAA2736127.1"/>
    </source>
</evidence>
<keyword evidence="7" id="KW-1185">Reference proteome</keyword>
<evidence type="ECO:0000313" key="7">
    <source>
        <dbReference type="Proteomes" id="UP001501842"/>
    </source>
</evidence>
<dbReference type="Proteomes" id="UP001501842">
    <property type="component" value="Unassembled WGS sequence"/>
</dbReference>
<evidence type="ECO:0000256" key="4">
    <source>
        <dbReference type="ARBA" id="ARBA00022833"/>
    </source>
</evidence>
<evidence type="ECO:0000256" key="3">
    <source>
        <dbReference type="ARBA" id="ARBA00022801"/>
    </source>
</evidence>
<evidence type="ECO:0000256" key="5">
    <source>
        <dbReference type="ARBA" id="ARBA00024029"/>
    </source>
</evidence>
<organism evidence="6 7">
    <name type="scientific">Actinocorallia aurantiaca</name>
    <dbReference type="NCBI Taxonomy" id="46204"/>
    <lineage>
        <taxon>Bacteria</taxon>
        <taxon>Bacillati</taxon>
        <taxon>Actinomycetota</taxon>
        <taxon>Actinomycetes</taxon>
        <taxon>Streptosporangiales</taxon>
        <taxon>Thermomonosporaceae</taxon>
        <taxon>Actinocorallia</taxon>
    </lineage>
</organism>
<sequence length="252" mass="25517">MSEDEGGRAAAGDLGRAVWPSVPERALVLVPLGSTEQHGPHLPLSTDTVIARAVAERAAGILAAEAAGPVLVAPAIEYGASGEHAGFPGTVSIGHEALRALLVETVRSLALWAGRIVFVNGHGGNVPTLDAALGQMRGEGHDAAWAGCGVPGGDAHAGLTETSVMLHLVPGLVRMADAAPGDTRPLAEVLPEMIARGVRAVSPSGVLGDPSGATPEQGQDILDKMVAAVVRRIGEWSADGRGRLLDPGVPSP</sequence>
<evidence type="ECO:0000256" key="2">
    <source>
        <dbReference type="ARBA" id="ARBA00022723"/>
    </source>
</evidence>
<comment type="cofactor">
    <cofactor evidence="1">
        <name>Zn(2+)</name>
        <dbReference type="ChEBI" id="CHEBI:29105"/>
    </cofactor>
</comment>
<dbReference type="PANTHER" id="PTHR35005:SF1">
    <property type="entry name" value="2-AMINO-5-FORMYLAMINO-6-RIBOSYLAMINOPYRIMIDIN-4(3H)-ONE 5'-MONOPHOSPHATE DEFORMYLASE"/>
    <property type="match status" value="1"/>
</dbReference>
<dbReference type="InterPro" id="IPR023871">
    <property type="entry name" value="MftE"/>
</dbReference>
<keyword evidence="2" id="KW-0479">Metal-binding</keyword>
<comment type="similarity">
    <text evidence="5">Belongs to the creatininase superfamily.</text>
</comment>
<dbReference type="RefSeq" id="WP_344455922.1">
    <property type="nucleotide sequence ID" value="NZ_BAAATZ010000032.1"/>
</dbReference>
<proteinExistence type="inferred from homology"/>
<keyword evidence="3" id="KW-0378">Hydrolase</keyword>
<dbReference type="Pfam" id="PF02633">
    <property type="entry name" value="Creatininase"/>
    <property type="match status" value="1"/>
</dbReference>
<protein>
    <submittedName>
        <fullName evidence="6">Mycofactocin biosynthesis peptidyl-dipeptidase MftE</fullName>
    </submittedName>
</protein>
<dbReference type="Gene3D" id="3.40.50.10310">
    <property type="entry name" value="Creatininase"/>
    <property type="match status" value="1"/>
</dbReference>
<dbReference type="EMBL" id="BAAATZ010000032">
    <property type="protein sequence ID" value="GAA2736127.1"/>
    <property type="molecule type" value="Genomic_DNA"/>
</dbReference>
<keyword evidence="4" id="KW-0862">Zinc</keyword>
<gene>
    <name evidence="6" type="primary">mftE</name>
    <name evidence="6" type="ORF">GCM10010439_62460</name>
</gene>
<dbReference type="NCBIfam" id="TIGR03964">
    <property type="entry name" value="mycofact_creat"/>
    <property type="match status" value="1"/>
</dbReference>
<evidence type="ECO:0000256" key="1">
    <source>
        <dbReference type="ARBA" id="ARBA00001947"/>
    </source>
</evidence>
<name>A0ABN3UNB8_9ACTN</name>
<dbReference type="PANTHER" id="PTHR35005">
    <property type="entry name" value="3-DEHYDRO-SCYLLO-INOSOSE HYDROLASE"/>
    <property type="match status" value="1"/>
</dbReference>
<accession>A0ABN3UNB8</accession>
<comment type="caution">
    <text evidence="6">The sequence shown here is derived from an EMBL/GenBank/DDBJ whole genome shotgun (WGS) entry which is preliminary data.</text>
</comment>
<dbReference type="InterPro" id="IPR003785">
    <property type="entry name" value="Creatininase/forma_Hydrolase"/>
</dbReference>